<evidence type="ECO:0000313" key="2">
    <source>
        <dbReference type="EMBL" id="MBB5272350.1"/>
    </source>
</evidence>
<accession>A0A7W8M9H9</accession>
<keyword evidence="1" id="KW-1133">Transmembrane helix</keyword>
<evidence type="ECO:0000256" key="1">
    <source>
        <dbReference type="SAM" id="Phobius"/>
    </source>
</evidence>
<dbReference type="PANTHER" id="PTHR34351:SF1">
    <property type="entry name" value="SLR1927 PROTEIN"/>
    <property type="match status" value="1"/>
</dbReference>
<dbReference type="RefSeq" id="WP_221302770.1">
    <property type="nucleotide sequence ID" value="NZ_BAABEW010000025.1"/>
</dbReference>
<dbReference type="PANTHER" id="PTHR34351">
    <property type="entry name" value="SLR1927 PROTEIN-RELATED"/>
    <property type="match status" value="1"/>
</dbReference>
<organism evidence="2 3">
    <name type="scientific">Quisquiliibacterium transsilvanicum</name>
    <dbReference type="NCBI Taxonomy" id="1549638"/>
    <lineage>
        <taxon>Bacteria</taxon>
        <taxon>Pseudomonadati</taxon>
        <taxon>Pseudomonadota</taxon>
        <taxon>Betaproteobacteria</taxon>
        <taxon>Burkholderiales</taxon>
        <taxon>Burkholderiaceae</taxon>
        <taxon>Quisquiliibacterium</taxon>
    </lineage>
</organism>
<dbReference type="Proteomes" id="UP000532440">
    <property type="component" value="Unassembled WGS sequence"/>
</dbReference>
<feature type="transmembrane region" description="Helical" evidence="1">
    <location>
        <begin position="38"/>
        <end position="58"/>
    </location>
</feature>
<sequence>MGALPFERLARWIEARRRPAQGELTLARRNVYVLPSRAGMLYALVLLTMLVASINYALQLGFMLTFLLAAVAIVALLHAYANLTALVLRPGRAEPVFAGQPAEFSLQLSNPGRGDRQAIRLRVPGMAGHEVADVGPGSEQTVRIALPTERRGWLAVPKITVWTTYPLGLWRAWAWWQPAMRALVYPTPETPAAPLPEAFELAGDAQGVGGAEDDVAAVRPYRPGDSPRRIAWKAMARTASDELLTKEFDGGERGDLVLDWHRLPAHLDVEARVSRLTRWVMDADAAGARWALLLPGARLDSDAGPEHRERCLEALATLEA</sequence>
<evidence type="ECO:0000313" key="3">
    <source>
        <dbReference type="Proteomes" id="UP000532440"/>
    </source>
</evidence>
<proteinExistence type="predicted"/>
<dbReference type="AlphaFoldDB" id="A0A7W8M9H9"/>
<name>A0A7W8M9H9_9BURK</name>
<comment type="caution">
    <text evidence="2">The sequence shown here is derived from an EMBL/GenBank/DDBJ whole genome shotgun (WGS) entry which is preliminary data.</text>
</comment>
<keyword evidence="3" id="KW-1185">Reference proteome</keyword>
<keyword evidence="1" id="KW-0812">Transmembrane</keyword>
<protein>
    <submittedName>
        <fullName evidence="2">Uncharacterized protein (DUF58 family)</fullName>
    </submittedName>
</protein>
<feature type="transmembrane region" description="Helical" evidence="1">
    <location>
        <begin position="64"/>
        <end position="88"/>
    </location>
</feature>
<dbReference type="EMBL" id="JACHGB010000004">
    <property type="protein sequence ID" value="MBB5272350.1"/>
    <property type="molecule type" value="Genomic_DNA"/>
</dbReference>
<gene>
    <name evidence="2" type="ORF">HNQ70_002364</name>
</gene>
<keyword evidence="1" id="KW-0472">Membrane</keyword>
<reference evidence="2 3" key="1">
    <citation type="submission" date="2020-08" db="EMBL/GenBank/DDBJ databases">
        <title>Genomic Encyclopedia of Type Strains, Phase IV (KMG-IV): sequencing the most valuable type-strain genomes for metagenomic binning, comparative biology and taxonomic classification.</title>
        <authorList>
            <person name="Goeker M."/>
        </authorList>
    </citation>
    <scope>NUCLEOTIDE SEQUENCE [LARGE SCALE GENOMIC DNA]</scope>
    <source>
        <strain evidence="2 3">DSM 29781</strain>
    </source>
</reference>